<feature type="domain" description="PAS" evidence="2">
    <location>
        <begin position="329"/>
        <end position="376"/>
    </location>
</feature>
<organism evidence="4 5">
    <name type="scientific">Adhaeribacter swui</name>
    <dbReference type="NCBI Taxonomy" id="2086471"/>
    <lineage>
        <taxon>Bacteria</taxon>
        <taxon>Pseudomonadati</taxon>
        <taxon>Bacteroidota</taxon>
        <taxon>Cytophagia</taxon>
        <taxon>Cytophagales</taxon>
        <taxon>Hymenobacteraceae</taxon>
        <taxon>Adhaeribacter</taxon>
    </lineage>
</organism>
<keyword evidence="5" id="KW-1185">Reference proteome</keyword>
<sequence>MAKRIALIYLLIGLSWITISGWSLQEISKLQNLPTEQIFWVERWKGYFFVIVTTLIFYVFLHRVFAGKQKNDQQFRRMFDDNPNPMWVYDKESLRFVAVNQAMIVEYGYTREELLQMTIKQIRPVTSLPALENRLQEDIPAYSKSGIWCHQKKDGALFYVRIYSNATEYNGRPCRLVMAFDITPIIQAEQENRVLTNRLAKKERYLRSLINSQTTFLIRINTQGEYTFVNQAFRKELDYQTESLDGQLFTQHIRHQDKENIQDLITQCLQKPGKVIPIMVPMLAKQTKTIMVEWEFVAIKADNNKITELQGMGRDVTEEIESQSKIIEYTQRINDILESITDGFFAVDKNWDFTYVNTEFEHLLHSKRENILGNSLWGQFPDWVSLQFFSELQKAMHDQVKVHFEEYYSGAQAWFQVVAYPTHDGLAVFFHDITREKMAQEKAFEDAQNLNALINNPSVMIWSVDRNYRLITANQPFLDQTFNNTGVRPQPGDRVLYPELASGLINKWIDFYQRAFNGEVFTVDDKEFTTSNEVKYYQISFNPIKDRDGNIIGTGCFSRDITENKLHQIKIQEQNDKLKEIAWIQSHKVRVPVANILGLINAFNYKDLTDPFNLEVLANLNVVTNDLDLIIREIVDKTNEIEDSSTRYSNMRLMLGDRIDIHPPMNN</sequence>
<dbReference type="PANTHER" id="PTHR44757:SF2">
    <property type="entry name" value="BIOFILM ARCHITECTURE MAINTENANCE PROTEIN MBAA"/>
    <property type="match status" value="1"/>
</dbReference>
<dbReference type="KEGG" id="aswu:HUW51_20590"/>
<keyword evidence="1" id="KW-0812">Transmembrane</keyword>
<dbReference type="CDD" id="cd00130">
    <property type="entry name" value="PAS"/>
    <property type="match status" value="3"/>
</dbReference>
<evidence type="ECO:0000313" key="4">
    <source>
        <dbReference type="EMBL" id="QNF35000.1"/>
    </source>
</evidence>
<dbReference type="RefSeq" id="WP_185271492.1">
    <property type="nucleotide sequence ID" value="NZ_CP055156.1"/>
</dbReference>
<feature type="transmembrane region" description="Helical" evidence="1">
    <location>
        <begin position="44"/>
        <end position="61"/>
    </location>
</feature>
<feature type="domain" description="PAS" evidence="2">
    <location>
        <begin position="202"/>
        <end position="272"/>
    </location>
</feature>
<dbReference type="PROSITE" id="PS50113">
    <property type="entry name" value="PAC"/>
    <property type="match status" value="1"/>
</dbReference>
<keyword evidence="1" id="KW-0472">Membrane</keyword>
<gene>
    <name evidence="4" type="ORF">HUW51_20590</name>
</gene>
<dbReference type="Pfam" id="PF13188">
    <property type="entry name" value="PAS_8"/>
    <property type="match status" value="1"/>
</dbReference>
<dbReference type="SUPFAM" id="SSF55785">
    <property type="entry name" value="PYP-like sensor domain (PAS domain)"/>
    <property type="match status" value="4"/>
</dbReference>
<dbReference type="Pfam" id="PF13426">
    <property type="entry name" value="PAS_9"/>
    <property type="match status" value="1"/>
</dbReference>
<protein>
    <submittedName>
        <fullName evidence="4">PAS domain S-box protein</fullName>
    </submittedName>
</protein>
<dbReference type="InterPro" id="IPR001610">
    <property type="entry name" value="PAC"/>
</dbReference>
<name>A0A7G7GCW6_9BACT</name>
<dbReference type="InterPro" id="IPR000014">
    <property type="entry name" value="PAS"/>
</dbReference>
<reference evidence="4 5" key="1">
    <citation type="journal article" date="2018" name="Int. J. Syst. Evol. Microbiol.">
        <title>Adhaeribacter swui sp. nov., isolated from wet mud.</title>
        <authorList>
            <person name="Kim D.U."/>
            <person name="Kim K.W."/>
            <person name="Kang M.S."/>
            <person name="Kim J.Y."/>
            <person name="Jang J.H."/>
            <person name="Kim M.K."/>
        </authorList>
    </citation>
    <scope>NUCLEOTIDE SEQUENCE [LARGE SCALE GENOMIC DNA]</scope>
    <source>
        <strain evidence="4 5">KCTC 52873</strain>
    </source>
</reference>
<dbReference type="SMART" id="SM00086">
    <property type="entry name" value="PAC"/>
    <property type="match status" value="3"/>
</dbReference>
<dbReference type="InterPro" id="IPR000700">
    <property type="entry name" value="PAS-assoc_C"/>
</dbReference>
<accession>A0A7G7GCW6</accession>
<dbReference type="InterPro" id="IPR035965">
    <property type="entry name" value="PAS-like_dom_sf"/>
</dbReference>
<dbReference type="SMART" id="SM00091">
    <property type="entry name" value="PAS"/>
    <property type="match status" value="4"/>
</dbReference>
<dbReference type="InterPro" id="IPR052155">
    <property type="entry name" value="Biofilm_reg_signaling"/>
</dbReference>
<dbReference type="NCBIfam" id="TIGR00229">
    <property type="entry name" value="sensory_box"/>
    <property type="match status" value="3"/>
</dbReference>
<evidence type="ECO:0000256" key="1">
    <source>
        <dbReference type="SAM" id="Phobius"/>
    </source>
</evidence>
<keyword evidence="1" id="KW-1133">Transmembrane helix</keyword>
<dbReference type="Pfam" id="PF08448">
    <property type="entry name" value="PAS_4"/>
    <property type="match status" value="2"/>
</dbReference>
<evidence type="ECO:0000313" key="5">
    <source>
        <dbReference type="Proteomes" id="UP000515237"/>
    </source>
</evidence>
<dbReference type="InterPro" id="IPR013656">
    <property type="entry name" value="PAS_4"/>
</dbReference>
<dbReference type="PANTHER" id="PTHR44757">
    <property type="entry name" value="DIGUANYLATE CYCLASE DGCP"/>
    <property type="match status" value="1"/>
</dbReference>
<dbReference type="Gene3D" id="3.30.450.20">
    <property type="entry name" value="PAS domain"/>
    <property type="match status" value="4"/>
</dbReference>
<dbReference type="EMBL" id="CP055156">
    <property type="protein sequence ID" value="QNF35000.1"/>
    <property type="molecule type" value="Genomic_DNA"/>
</dbReference>
<feature type="transmembrane region" description="Helical" evidence="1">
    <location>
        <begin position="7"/>
        <end position="24"/>
    </location>
</feature>
<evidence type="ECO:0000259" key="3">
    <source>
        <dbReference type="PROSITE" id="PS50113"/>
    </source>
</evidence>
<evidence type="ECO:0000259" key="2">
    <source>
        <dbReference type="PROSITE" id="PS50112"/>
    </source>
</evidence>
<dbReference type="PROSITE" id="PS50112">
    <property type="entry name" value="PAS"/>
    <property type="match status" value="3"/>
</dbReference>
<feature type="domain" description="PAC" evidence="3">
    <location>
        <begin position="521"/>
        <end position="573"/>
    </location>
</feature>
<dbReference type="AlphaFoldDB" id="A0A7G7GCW6"/>
<dbReference type="Proteomes" id="UP000515237">
    <property type="component" value="Chromosome"/>
</dbReference>
<proteinExistence type="predicted"/>
<feature type="domain" description="PAS" evidence="2">
    <location>
        <begin position="71"/>
        <end position="115"/>
    </location>
</feature>